<dbReference type="EMBL" id="JAPDNS010000002">
    <property type="protein sequence ID" value="MCW3486006.1"/>
    <property type="molecule type" value="Genomic_DNA"/>
</dbReference>
<name>A0ABT3IQ55_9BACT</name>
<accession>A0ABT3IQ55</accession>
<evidence type="ECO:0000313" key="3">
    <source>
        <dbReference type="Proteomes" id="UP001207742"/>
    </source>
</evidence>
<organism evidence="2 3">
    <name type="scientific">Chitinophaga nivalis</name>
    <dbReference type="NCBI Taxonomy" id="2991709"/>
    <lineage>
        <taxon>Bacteria</taxon>
        <taxon>Pseudomonadati</taxon>
        <taxon>Bacteroidota</taxon>
        <taxon>Chitinophagia</taxon>
        <taxon>Chitinophagales</taxon>
        <taxon>Chitinophagaceae</taxon>
        <taxon>Chitinophaga</taxon>
    </lineage>
</organism>
<dbReference type="RefSeq" id="WP_264732822.1">
    <property type="nucleotide sequence ID" value="NZ_JAPDNR010000001.1"/>
</dbReference>
<keyword evidence="3" id="KW-1185">Reference proteome</keyword>
<dbReference type="Proteomes" id="UP001207742">
    <property type="component" value="Unassembled WGS sequence"/>
</dbReference>
<gene>
    <name evidence="2" type="ORF">OL497_19035</name>
</gene>
<evidence type="ECO:0000256" key="1">
    <source>
        <dbReference type="SAM" id="SignalP"/>
    </source>
</evidence>
<feature type="signal peptide" evidence="1">
    <location>
        <begin position="1"/>
        <end position="21"/>
    </location>
</feature>
<comment type="caution">
    <text evidence="2">The sequence shown here is derived from an EMBL/GenBank/DDBJ whole genome shotgun (WGS) entry which is preliminary data.</text>
</comment>
<proteinExistence type="predicted"/>
<feature type="chain" id="PRO_5046114277" evidence="1">
    <location>
        <begin position="22"/>
        <end position="159"/>
    </location>
</feature>
<protein>
    <submittedName>
        <fullName evidence="2">Uncharacterized protein</fullName>
    </submittedName>
</protein>
<keyword evidence="1" id="KW-0732">Signal</keyword>
<evidence type="ECO:0000313" key="2">
    <source>
        <dbReference type="EMBL" id="MCW3486006.1"/>
    </source>
</evidence>
<reference evidence="2 3" key="1">
    <citation type="submission" date="2022-10" db="EMBL/GenBank/DDBJ databases">
        <title>Chitinophaga nivalis PC15 sp. nov., isolated from Pyeongchang county, South Korea.</title>
        <authorList>
            <person name="Trinh H.N."/>
        </authorList>
    </citation>
    <scope>NUCLEOTIDE SEQUENCE [LARGE SCALE GENOMIC DNA]</scope>
    <source>
        <strain evidence="2 3">PC14</strain>
    </source>
</reference>
<sequence>MQKHLSLLFAFAIAASAPVWAQSTKKPAAAAPAASNKRPLKLRSSWSIFLSDTLPKNEVIKLLDSAVIVRDEKNITYPVLSFAFTFEHHEPYLNDTTGQLAIYKDFTGDVFKTSSLSPLWSNRLKETIQSGDVLYFDNILIKYPGEKYYISTSLKFIVK</sequence>